<sequence>MKAETHKDNTFLRALKNNLNAENVMLNLESRGKAKKCNKENCICYCKEENCLSKSSTKSSSEILSSSRKDKPEKMNHQRLAKQENTKSNILQQTSPKLYHKSLHELHVPSLINFLPTRFYQEKVHDVPRASILYEKTPNILPYMVGNEKKFVNIGVPFENRPNFLARSNAYNQYQPIIHQNLNPCPRIVEENRVESPVISTTSSSTSYIEAMTITQTESDLESIKITEKDQKDFSKLTTEIPNDYVDVSINSEMETNFYPNYSNDVTEESSTIDFSNSDETIYKLEDSTESIKENQDDNFSKLMPFFTNYVDRSRTPSIIYPSIMHNEKLINMEECIKLFGRDVCVLSVTSPEKLAKQAQNNNINKYSTIRIPEYIVQMSTKEGTTLNNINDSDKLKTTDTYVQSKSSTSGIKTSNVDSNEHLESTSTELNVDADENFLQEFYTGFIKQTYEPDDDYDENKLFHTKEEDTRIPMKKLDQITDKTMETARNTQLGKSKSHIVEPLLSPNNKETTTPTPSEKYLYSTNSYEYSNDKKTNSWSTRGIPWNTLRKEETTTISYDFKTEYNFKEENKNYLKESNNIYSGGEISQELKEENTTVVNHDSKIGYNFEEEITNRLIESGINTSREKEILQGQSEGTTTISHDSKAIYNFEEESMHDLKKLNTNFDPEKEILQEQFTKEITPISSDSNTEYNFEEVTENDLLGIKTVNLGDEIFREQPEMQYLDSEETDYLNNKEDTINSLETIIDSSSRRLPFCDNTLLLNSIRKVINDFASNASLAKTKDLDENILQIQGKSLLPEILQVPNLESILLIPQIENTIVEKVKDVLSDITAIPRRHLANDWSHDVIKNTFRSILQALSADFHRKLPPMTVEEHQFKDGQWTINSITLAPVSDSKLSLANPENLRESIRNLLNSSAIASQIDQYIVRNIIVQSVKNSLTKDEHEEINNSIIHELNNILQTLKDSENTDVLGKNNRFIDNRKDVDLTFPQEISVDNYEKGINIGNSILIDEQNLDIENNTKIDNEKMQMTSYQKSKALENNASVLIVSNVPDLTEYEKDKSTYIEEKTPSESIYKINENVRDQILNGIQKIDMQDDEVKELAEPLKSAVTYHKAISQNNLSISAISVEPNLIGAEELSKKKESVFSETTTISSIMTKNFDERKNSIVTPRIKDINASNDNNKSLINRYSLDNQILKYIKNYRINDENVQVTIIPSNFIQKTSPNYAQISDGNLISKHMMEIKDNGDETEYTLNGEILTKSTDNLIPSTNVKYRNEKSKIATSTDEIDPAIILERIEHNLSPIKYYSPEILNYIVKSHRNNDVNRNDDVKVTTAFTSFMQETSPDYAQISDDIISQNTAKTKDVGDEMECISNDKILTSSADNVISSLNVDYGNYESKITPSIDKDILDSQQHNFKTQGNVIDKIHEVTTEVQRIYAKTTYFKVKPSADDSPRISSSSACKADANSNDNENKNSDNYNDSDNLIGNKMYNTGNTETDKLTVSPSESCFLGNIYPLQLSPSLIASDISELEKSQLYYISDSMKLPLEIRKLKDGSYALSITKNICEILKRKCSCCVPLQGHVILSWNKNQDQKDIRMMTSSQEDMYVKNVEKDYHSTEKDYHSTESPNIMITLMTTGKNTVRMQKSEEEEEEEGRMSAHDLWKRNLNDNNLITILMPVIDFAKKYLLLDSNKEETLFNETGSHDIMQNYDKSLKKSVREFNYDQFKKINLNDNFETKKNEFVSKNKDATDKLENSVNFRERKDTLSTNFPRSLISRDFHNLENSLEVESWKKNTKANQFEITEELRKLETEKNIQNINTERNINSKNKKKNSILKRLNISKEDTKIKNEEIKSDKYRIDDIEQGDVKVFKKKKEKKPQRTIESANPERIPISRIIISGDKNDMKSEETNWDKLTDIGEGNVFHKKEQKEHKVCMIDDKQDVSRIKIPEEDSKKPYRSQRNANNVINKRAELVKSMLYWLKGLFLDK</sequence>
<proteinExistence type="predicted"/>
<feature type="coiled-coil region" evidence="1">
    <location>
        <begin position="1788"/>
        <end position="1851"/>
    </location>
</feature>
<protein>
    <submittedName>
        <fullName evidence="3">Uncharacterized protein</fullName>
    </submittedName>
</protein>
<dbReference type="Proteomes" id="UP000036403">
    <property type="component" value="Unassembled WGS sequence"/>
</dbReference>
<dbReference type="EMBL" id="LBMM01004764">
    <property type="protein sequence ID" value="KMQ92100.1"/>
    <property type="molecule type" value="Genomic_DNA"/>
</dbReference>
<evidence type="ECO:0000313" key="3">
    <source>
        <dbReference type="EMBL" id="KMQ92100.1"/>
    </source>
</evidence>
<keyword evidence="1" id="KW-0175">Coiled coil</keyword>
<feature type="region of interest" description="Disordered" evidence="2">
    <location>
        <begin position="57"/>
        <end position="87"/>
    </location>
</feature>
<dbReference type="OrthoDB" id="6776866at2759"/>
<comment type="caution">
    <text evidence="3">The sequence shown here is derived from an EMBL/GenBank/DDBJ whole genome shotgun (WGS) entry which is preliminary data.</text>
</comment>
<name>A0A0J7NHY9_LASNI</name>
<organism evidence="3 4">
    <name type="scientific">Lasius niger</name>
    <name type="common">Black garden ant</name>
    <dbReference type="NCBI Taxonomy" id="67767"/>
    <lineage>
        <taxon>Eukaryota</taxon>
        <taxon>Metazoa</taxon>
        <taxon>Ecdysozoa</taxon>
        <taxon>Arthropoda</taxon>
        <taxon>Hexapoda</taxon>
        <taxon>Insecta</taxon>
        <taxon>Pterygota</taxon>
        <taxon>Neoptera</taxon>
        <taxon>Endopterygota</taxon>
        <taxon>Hymenoptera</taxon>
        <taxon>Apocrita</taxon>
        <taxon>Aculeata</taxon>
        <taxon>Formicoidea</taxon>
        <taxon>Formicidae</taxon>
        <taxon>Formicinae</taxon>
        <taxon>Lasius</taxon>
        <taxon>Lasius</taxon>
    </lineage>
</organism>
<gene>
    <name evidence="3" type="ORF">RF55_7958</name>
</gene>
<feature type="compositionally biased region" description="Low complexity" evidence="2">
    <location>
        <begin position="1451"/>
        <end position="1480"/>
    </location>
</feature>
<feature type="compositionally biased region" description="Basic and acidic residues" evidence="2">
    <location>
        <begin position="67"/>
        <end position="85"/>
    </location>
</feature>
<dbReference type="PaxDb" id="67767-A0A0J7NHY9"/>
<keyword evidence="4" id="KW-1185">Reference proteome</keyword>
<reference evidence="3 4" key="1">
    <citation type="submission" date="2015-04" db="EMBL/GenBank/DDBJ databases">
        <title>Lasius niger genome sequencing.</title>
        <authorList>
            <person name="Konorov E.A."/>
            <person name="Nikitin M.A."/>
            <person name="Kirill M.V."/>
            <person name="Chang P."/>
        </authorList>
    </citation>
    <scope>NUCLEOTIDE SEQUENCE [LARGE SCALE GENOMIC DNA]</scope>
    <source>
        <tissue evidence="3">Whole</tissue>
    </source>
</reference>
<evidence type="ECO:0000256" key="2">
    <source>
        <dbReference type="SAM" id="MobiDB-lite"/>
    </source>
</evidence>
<evidence type="ECO:0000256" key="1">
    <source>
        <dbReference type="SAM" id="Coils"/>
    </source>
</evidence>
<evidence type="ECO:0000313" key="4">
    <source>
        <dbReference type="Proteomes" id="UP000036403"/>
    </source>
</evidence>
<feature type="compositionally biased region" description="Low complexity" evidence="2">
    <location>
        <begin position="57"/>
        <end position="66"/>
    </location>
</feature>
<accession>A0A0J7NHY9</accession>
<feature type="region of interest" description="Disordered" evidence="2">
    <location>
        <begin position="1444"/>
        <end position="1487"/>
    </location>
</feature>